<comment type="caution">
    <text evidence="1">The sequence shown here is derived from an EMBL/GenBank/DDBJ whole genome shotgun (WGS) entry which is preliminary data.</text>
</comment>
<evidence type="ECO:0000313" key="2">
    <source>
        <dbReference type="Proteomes" id="UP000036756"/>
    </source>
</evidence>
<organism evidence="1 2">
    <name type="scientific">Clostridium cylindrosporum DSM 605</name>
    <dbReference type="NCBI Taxonomy" id="1121307"/>
    <lineage>
        <taxon>Bacteria</taxon>
        <taxon>Bacillati</taxon>
        <taxon>Bacillota</taxon>
        <taxon>Clostridia</taxon>
        <taxon>Eubacteriales</taxon>
        <taxon>Clostridiaceae</taxon>
        <taxon>Clostridium</taxon>
    </lineage>
</organism>
<dbReference type="Proteomes" id="UP000036756">
    <property type="component" value="Unassembled WGS sequence"/>
</dbReference>
<gene>
    <name evidence="1" type="ORF">CLCY_7c00280</name>
</gene>
<sequence>MREDFRSSKYVECHRKDTPIKTTEKNSIISSEKKPCFVYKKIKDINGNTYEQLSII</sequence>
<accession>A0A0J8G5R5</accession>
<dbReference type="RefSeq" id="WP_161797093.1">
    <property type="nucleotide sequence ID" value="NZ_LFVU01000003.1"/>
</dbReference>
<dbReference type="EMBL" id="LFVU01000003">
    <property type="protein sequence ID" value="KMT22981.1"/>
    <property type="molecule type" value="Genomic_DNA"/>
</dbReference>
<keyword evidence="2" id="KW-1185">Reference proteome</keyword>
<reference evidence="1 2" key="1">
    <citation type="submission" date="2015-06" db="EMBL/GenBank/DDBJ databases">
        <title>Draft genome sequence of the purine-degrading Clostridium cylindrosporum HC-1 (DSM 605).</title>
        <authorList>
            <person name="Poehlein A."/>
            <person name="Schiel-Bengelsdorf B."/>
            <person name="Bengelsdorf F."/>
            <person name="Daniel R."/>
            <person name="Duerre P."/>
        </authorList>
    </citation>
    <scope>NUCLEOTIDE SEQUENCE [LARGE SCALE GENOMIC DNA]</scope>
    <source>
        <strain evidence="1 2">DSM 605</strain>
    </source>
</reference>
<proteinExistence type="predicted"/>
<dbReference type="AlphaFoldDB" id="A0A0J8G5R5"/>
<evidence type="ECO:0000313" key="1">
    <source>
        <dbReference type="EMBL" id="KMT22981.1"/>
    </source>
</evidence>
<dbReference type="STRING" id="1121307.CLCY_7c00280"/>
<protein>
    <submittedName>
        <fullName evidence="1">Uncharacterized protein</fullName>
    </submittedName>
</protein>
<name>A0A0J8G5R5_CLOCY</name>
<dbReference type="PATRIC" id="fig|1121307.3.peg.2310"/>